<organism evidence="9 10">
    <name type="scientific">Marinobacter segnicrescens</name>
    <dbReference type="NCBI Taxonomy" id="430453"/>
    <lineage>
        <taxon>Bacteria</taxon>
        <taxon>Pseudomonadati</taxon>
        <taxon>Pseudomonadota</taxon>
        <taxon>Gammaproteobacteria</taxon>
        <taxon>Pseudomonadales</taxon>
        <taxon>Marinobacteraceae</taxon>
        <taxon>Marinobacter</taxon>
    </lineage>
</organism>
<evidence type="ECO:0000256" key="7">
    <source>
        <dbReference type="SAM" id="SignalP"/>
    </source>
</evidence>
<dbReference type="Gene3D" id="3.30.1330.60">
    <property type="entry name" value="OmpA-like domain"/>
    <property type="match status" value="1"/>
</dbReference>
<evidence type="ECO:0000256" key="2">
    <source>
        <dbReference type="ARBA" id="ARBA00023136"/>
    </source>
</evidence>
<feature type="chain" id="PRO_5011784009" evidence="7">
    <location>
        <begin position="23"/>
        <end position="269"/>
    </location>
</feature>
<dbReference type="PANTHER" id="PTHR30329:SF21">
    <property type="entry name" value="LIPOPROTEIN YIAD-RELATED"/>
    <property type="match status" value="1"/>
</dbReference>
<dbReference type="Pfam" id="PF00691">
    <property type="entry name" value="OmpA"/>
    <property type="match status" value="1"/>
</dbReference>
<dbReference type="Pfam" id="PF14346">
    <property type="entry name" value="DUF4398"/>
    <property type="match status" value="1"/>
</dbReference>
<comment type="subcellular location">
    <subcellularLocation>
        <location evidence="1">Cell outer membrane</location>
    </subcellularLocation>
</comment>
<proteinExistence type="predicted"/>
<evidence type="ECO:0000259" key="8">
    <source>
        <dbReference type="PROSITE" id="PS51123"/>
    </source>
</evidence>
<feature type="signal peptide" evidence="7">
    <location>
        <begin position="1"/>
        <end position="22"/>
    </location>
</feature>
<protein>
    <submittedName>
        <fullName evidence="9">Outer membrane protein OmpA</fullName>
    </submittedName>
</protein>
<evidence type="ECO:0000256" key="1">
    <source>
        <dbReference type="ARBA" id="ARBA00004442"/>
    </source>
</evidence>
<dbReference type="InterPro" id="IPR036737">
    <property type="entry name" value="OmpA-like_sf"/>
</dbReference>
<dbReference type="GO" id="GO:0009279">
    <property type="term" value="C:cell outer membrane"/>
    <property type="evidence" value="ECO:0007669"/>
    <property type="project" value="UniProtKB-SubCell"/>
</dbReference>
<keyword evidence="7" id="KW-0732">Signal</keyword>
<name>A0A1I0HRR5_9GAMM</name>
<gene>
    <name evidence="9" type="ORF">SAMN04487962_13218</name>
</gene>
<dbReference type="InterPro" id="IPR006664">
    <property type="entry name" value="OMP_bac"/>
</dbReference>
<dbReference type="PROSITE" id="PS51123">
    <property type="entry name" value="OMPA_2"/>
    <property type="match status" value="1"/>
</dbReference>
<accession>A0A1I0HRR5</accession>
<dbReference type="OrthoDB" id="9782229at2"/>
<feature type="region of interest" description="Disordered" evidence="6">
    <location>
        <begin position="229"/>
        <end position="248"/>
    </location>
</feature>
<dbReference type="InterPro" id="IPR050330">
    <property type="entry name" value="Bact_OuterMem_StrucFunc"/>
</dbReference>
<dbReference type="InterPro" id="IPR025511">
    <property type="entry name" value="DUF4398"/>
</dbReference>
<dbReference type="RefSeq" id="WP_091854764.1">
    <property type="nucleotide sequence ID" value="NZ_FOHZ01000032.1"/>
</dbReference>
<dbReference type="Proteomes" id="UP000198762">
    <property type="component" value="Unassembled WGS sequence"/>
</dbReference>
<feature type="domain" description="OmpA-like" evidence="8">
    <location>
        <begin position="146"/>
        <end position="263"/>
    </location>
</feature>
<feature type="coiled-coil region" evidence="5">
    <location>
        <begin position="91"/>
        <end position="144"/>
    </location>
</feature>
<evidence type="ECO:0000256" key="3">
    <source>
        <dbReference type="ARBA" id="ARBA00023237"/>
    </source>
</evidence>
<sequence length="269" mass="30002">MKRHYFGTVPVITAAALLSACASTPPENPALSETQAAYEEAVENSEIARNGLSHLRDAETALGQAETLHAEGGDEEALGHQLYLANRHLDLAREKALRAGLQEELSEAERQRDDLRIRIGERRAQEAELQARMLREQMDRLQAEQTDRGMVMTLGDVLFDIDEAELKPAGERTVRKLSDFMQEYPNYRVRVEGYTDSTGEAAYNQELSLSRAQAVENKLLSDGIDPDRVETQGFGEEYPKATNTTAAGRQENRRVEIVISDRDGNIGSR</sequence>
<evidence type="ECO:0000256" key="5">
    <source>
        <dbReference type="SAM" id="Coils"/>
    </source>
</evidence>
<dbReference type="PRINTS" id="PR01021">
    <property type="entry name" value="OMPADOMAIN"/>
</dbReference>
<dbReference type="EMBL" id="FOHZ01000032">
    <property type="protein sequence ID" value="SET85988.1"/>
    <property type="molecule type" value="Genomic_DNA"/>
</dbReference>
<keyword evidence="2 4" id="KW-0472">Membrane</keyword>
<evidence type="ECO:0000256" key="6">
    <source>
        <dbReference type="SAM" id="MobiDB-lite"/>
    </source>
</evidence>
<keyword evidence="5" id="KW-0175">Coiled coil</keyword>
<keyword evidence="3" id="KW-0998">Cell outer membrane</keyword>
<dbReference type="SUPFAM" id="SSF103088">
    <property type="entry name" value="OmpA-like"/>
    <property type="match status" value="1"/>
</dbReference>
<evidence type="ECO:0000313" key="9">
    <source>
        <dbReference type="EMBL" id="SET85988.1"/>
    </source>
</evidence>
<dbReference type="InterPro" id="IPR006665">
    <property type="entry name" value="OmpA-like"/>
</dbReference>
<dbReference type="CDD" id="cd07185">
    <property type="entry name" value="OmpA_C-like"/>
    <property type="match status" value="1"/>
</dbReference>
<dbReference type="PROSITE" id="PS51257">
    <property type="entry name" value="PROKAR_LIPOPROTEIN"/>
    <property type="match status" value="1"/>
</dbReference>
<keyword evidence="10" id="KW-1185">Reference proteome</keyword>
<dbReference type="STRING" id="430453.SAMN04487962_13218"/>
<dbReference type="PRINTS" id="PR01023">
    <property type="entry name" value="NAFLGMOTY"/>
</dbReference>
<evidence type="ECO:0000256" key="4">
    <source>
        <dbReference type="PROSITE-ProRule" id="PRU00473"/>
    </source>
</evidence>
<reference evidence="10" key="1">
    <citation type="submission" date="2016-10" db="EMBL/GenBank/DDBJ databases">
        <authorList>
            <person name="Varghese N."/>
            <person name="Submissions S."/>
        </authorList>
    </citation>
    <scope>NUCLEOTIDE SEQUENCE [LARGE SCALE GENOMIC DNA]</scope>
    <source>
        <strain evidence="10">CGMCC 1.6489</strain>
    </source>
</reference>
<dbReference type="AlphaFoldDB" id="A0A1I0HRR5"/>
<dbReference type="PANTHER" id="PTHR30329">
    <property type="entry name" value="STATOR ELEMENT OF FLAGELLAR MOTOR COMPLEX"/>
    <property type="match status" value="1"/>
</dbReference>
<evidence type="ECO:0000313" key="10">
    <source>
        <dbReference type="Proteomes" id="UP000198762"/>
    </source>
</evidence>